<keyword evidence="8" id="KW-1185">Reference proteome</keyword>
<dbReference type="EMBL" id="CAJVCH010389068">
    <property type="protein sequence ID" value="CAG7817224.1"/>
    <property type="molecule type" value="Genomic_DNA"/>
</dbReference>
<dbReference type="GO" id="GO:0007188">
    <property type="term" value="P:adenylate cyclase-modulating G protein-coupled receptor signaling pathway"/>
    <property type="evidence" value="ECO:0007669"/>
    <property type="project" value="TreeGrafter"/>
</dbReference>
<evidence type="ECO:0000256" key="5">
    <source>
        <dbReference type="SAM" id="Phobius"/>
    </source>
</evidence>
<dbReference type="GO" id="GO:0007166">
    <property type="term" value="P:cell surface receptor signaling pathway"/>
    <property type="evidence" value="ECO:0007669"/>
    <property type="project" value="InterPro"/>
</dbReference>
<evidence type="ECO:0000256" key="2">
    <source>
        <dbReference type="ARBA" id="ARBA00022692"/>
    </source>
</evidence>
<accession>A0A8J2KPZ2</accession>
<name>A0A8J2KPZ2_9HEXA</name>
<evidence type="ECO:0000259" key="6">
    <source>
        <dbReference type="PROSITE" id="PS50261"/>
    </source>
</evidence>
<organism evidence="7 8">
    <name type="scientific">Allacma fusca</name>
    <dbReference type="NCBI Taxonomy" id="39272"/>
    <lineage>
        <taxon>Eukaryota</taxon>
        <taxon>Metazoa</taxon>
        <taxon>Ecdysozoa</taxon>
        <taxon>Arthropoda</taxon>
        <taxon>Hexapoda</taxon>
        <taxon>Collembola</taxon>
        <taxon>Symphypleona</taxon>
        <taxon>Sminthuridae</taxon>
        <taxon>Allacma</taxon>
    </lineage>
</organism>
<keyword evidence="3 5" id="KW-1133">Transmembrane helix</keyword>
<feature type="transmembrane region" description="Helical" evidence="5">
    <location>
        <begin position="69"/>
        <end position="91"/>
    </location>
</feature>
<protein>
    <recommendedName>
        <fullName evidence="6">G-protein coupled receptors family 2 profile 2 domain-containing protein</fullName>
    </recommendedName>
</protein>
<comment type="subcellular location">
    <subcellularLocation>
        <location evidence="1">Membrane</location>
        <topology evidence="1">Multi-pass membrane protein</topology>
    </subcellularLocation>
</comment>
<dbReference type="AlphaFoldDB" id="A0A8J2KPZ2"/>
<dbReference type="Proteomes" id="UP000708208">
    <property type="component" value="Unassembled WGS sequence"/>
</dbReference>
<keyword evidence="2 5" id="KW-0812">Transmembrane</keyword>
<dbReference type="PROSITE" id="PS50261">
    <property type="entry name" value="G_PROTEIN_RECEP_F2_4"/>
    <property type="match status" value="1"/>
</dbReference>
<dbReference type="OrthoDB" id="6160250at2759"/>
<dbReference type="Pfam" id="PF00002">
    <property type="entry name" value="7tm_2"/>
    <property type="match status" value="1"/>
</dbReference>
<feature type="domain" description="G-protein coupled receptors family 2 profile 2" evidence="6">
    <location>
        <begin position="1"/>
        <end position="111"/>
    </location>
</feature>
<feature type="transmembrane region" description="Helical" evidence="5">
    <location>
        <begin position="31"/>
        <end position="49"/>
    </location>
</feature>
<dbReference type="InterPro" id="IPR000832">
    <property type="entry name" value="GPCR_2_secretin-like"/>
</dbReference>
<evidence type="ECO:0000313" key="8">
    <source>
        <dbReference type="Proteomes" id="UP000708208"/>
    </source>
</evidence>
<dbReference type="GO" id="GO:0008528">
    <property type="term" value="F:G protein-coupled peptide receptor activity"/>
    <property type="evidence" value="ECO:0007669"/>
    <property type="project" value="TreeGrafter"/>
</dbReference>
<feature type="non-terminal residue" evidence="7">
    <location>
        <position position="1"/>
    </location>
</feature>
<gene>
    <name evidence="7" type="ORF">AFUS01_LOCUS27802</name>
</gene>
<dbReference type="InterPro" id="IPR017981">
    <property type="entry name" value="GPCR_2-like_7TM"/>
</dbReference>
<dbReference type="InterPro" id="IPR050332">
    <property type="entry name" value="GPCR_2"/>
</dbReference>
<evidence type="ECO:0000313" key="7">
    <source>
        <dbReference type="EMBL" id="CAG7817224.1"/>
    </source>
</evidence>
<dbReference type="GO" id="GO:0005886">
    <property type="term" value="C:plasma membrane"/>
    <property type="evidence" value="ECO:0007669"/>
    <property type="project" value="TreeGrafter"/>
</dbReference>
<keyword evidence="4 5" id="KW-0472">Membrane</keyword>
<evidence type="ECO:0000256" key="1">
    <source>
        <dbReference type="ARBA" id="ARBA00004141"/>
    </source>
</evidence>
<dbReference type="PANTHER" id="PTHR45620">
    <property type="entry name" value="PDF RECEPTOR-LIKE PROTEIN-RELATED"/>
    <property type="match status" value="1"/>
</dbReference>
<evidence type="ECO:0000256" key="3">
    <source>
        <dbReference type="ARBA" id="ARBA00022989"/>
    </source>
</evidence>
<proteinExistence type="predicted"/>
<sequence>MASINWMLIQGHYLNSKLSTDIFQKNHRLKFYYLFGWGVPLLLVIIWIISMETYHSTPCWRKYSELSLIWIIAAPMFTALLANVLFLVNIVRILLRKVRLTCNVVEAKQFR</sequence>
<comment type="caution">
    <text evidence="7">The sequence shown here is derived from an EMBL/GenBank/DDBJ whole genome shotgun (WGS) entry which is preliminary data.</text>
</comment>
<dbReference type="PANTHER" id="PTHR45620:SF40">
    <property type="entry name" value="CORTICOTROPIN-RELEASING FACTOR RECEPTOR 2-LIKE ISOFORM X1"/>
    <property type="match status" value="1"/>
</dbReference>
<reference evidence="7" key="1">
    <citation type="submission" date="2021-06" db="EMBL/GenBank/DDBJ databases">
        <authorList>
            <person name="Hodson N. C."/>
            <person name="Mongue J. A."/>
            <person name="Jaron S. K."/>
        </authorList>
    </citation>
    <scope>NUCLEOTIDE SEQUENCE</scope>
</reference>
<evidence type="ECO:0000256" key="4">
    <source>
        <dbReference type="ARBA" id="ARBA00023136"/>
    </source>
</evidence>